<dbReference type="AlphaFoldDB" id="A0AAD5LED9"/>
<evidence type="ECO:0000313" key="2">
    <source>
        <dbReference type="EMBL" id="KAJ0395190.1"/>
    </source>
</evidence>
<organism evidence="2 3">
    <name type="scientific">Pythium insidiosum</name>
    <name type="common">Pythiosis disease agent</name>
    <dbReference type="NCBI Taxonomy" id="114742"/>
    <lineage>
        <taxon>Eukaryota</taxon>
        <taxon>Sar</taxon>
        <taxon>Stramenopiles</taxon>
        <taxon>Oomycota</taxon>
        <taxon>Peronosporomycetes</taxon>
        <taxon>Pythiales</taxon>
        <taxon>Pythiaceae</taxon>
        <taxon>Pythium</taxon>
    </lineage>
</organism>
<dbReference type="EMBL" id="JAKCXM010000359">
    <property type="protein sequence ID" value="KAJ0395190.1"/>
    <property type="molecule type" value="Genomic_DNA"/>
</dbReference>
<feature type="compositionally biased region" description="Low complexity" evidence="1">
    <location>
        <begin position="119"/>
        <end position="131"/>
    </location>
</feature>
<proteinExistence type="predicted"/>
<gene>
    <name evidence="2" type="ORF">P43SY_004582</name>
</gene>
<name>A0AAD5LED9_PYTIN</name>
<feature type="compositionally biased region" description="Low complexity" evidence="1">
    <location>
        <begin position="88"/>
        <end position="98"/>
    </location>
</feature>
<evidence type="ECO:0000256" key="1">
    <source>
        <dbReference type="SAM" id="MobiDB-lite"/>
    </source>
</evidence>
<keyword evidence="3" id="KW-1185">Reference proteome</keyword>
<dbReference type="Proteomes" id="UP001209570">
    <property type="component" value="Unassembled WGS sequence"/>
</dbReference>
<reference evidence="2" key="1">
    <citation type="submission" date="2021-12" db="EMBL/GenBank/DDBJ databases">
        <title>Prjna785345.</title>
        <authorList>
            <person name="Rujirawat T."/>
            <person name="Krajaejun T."/>
        </authorList>
    </citation>
    <scope>NUCLEOTIDE SEQUENCE</scope>
    <source>
        <strain evidence="2">Pi057C3</strain>
    </source>
</reference>
<feature type="region of interest" description="Disordered" evidence="1">
    <location>
        <begin position="1"/>
        <end position="181"/>
    </location>
</feature>
<comment type="caution">
    <text evidence="2">The sequence shown here is derived from an EMBL/GenBank/DDBJ whole genome shotgun (WGS) entry which is preliminary data.</text>
</comment>
<feature type="compositionally biased region" description="Low complexity" evidence="1">
    <location>
        <begin position="1"/>
        <end position="10"/>
    </location>
</feature>
<protein>
    <submittedName>
        <fullName evidence="2">Uncharacterized protein</fullName>
    </submittedName>
</protein>
<sequence>MATSELAAILARRRAKAGDAESSNEAPAIERSTPETPNAVPTPAPRASIAERIARLQQQSAAAGPAPTPVPIPIHTSHTSAPSPPAPTTTWPTPTPSTDVPLVSDATPPVSSSIEEPVAASDDAAAGGSRRTSGRIQQLQGSLGINVNPFRPGGPPGGFRKPSTGGGSSIMTTGDQYEHHHMGVPMPGMGAAIPMPGLAKVGMRIPGMAVDGAEKQEEEAAASASLEASHGQSAVHRHAHRLALFACPVWRQNQWQQRLL</sequence>
<feature type="compositionally biased region" description="Polar residues" evidence="1">
    <location>
        <begin position="134"/>
        <end position="145"/>
    </location>
</feature>
<accession>A0AAD5LED9</accession>
<evidence type="ECO:0000313" key="3">
    <source>
        <dbReference type="Proteomes" id="UP001209570"/>
    </source>
</evidence>